<dbReference type="SUPFAM" id="SSF52540">
    <property type="entry name" value="P-loop containing nucleoside triphosphate hydrolases"/>
    <property type="match status" value="1"/>
</dbReference>
<dbReference type="Gene3D" id="3.40.50.300">
    <property type="entry name" value="P-loop containing nucleotide triphosphate hydrolases"/>
    <property type="match status" value="1"/>
</dbReference>
<dbReference type="PANTHER" id="PTHR34825:SF1">
    <property type="entry name" value="AAA-ATPASE-LIKE DOMAIN-CONTAINING PROTEIN"/>
    <property type="match status" value="1"/>
</dbReference>
<protein>
    <submittedName>
        <fullName evidence="2">ATP-binding protein</fullName>
    </submittedName>
</protein>
<dbReference type="Pfam" id="PF08011">
    <property type="entry name" value="PDDEXK_9"/>
    <property type="match status" value="1"/>
</dbReference>
<dbReference type="Proteomes" id="UP000783796">
    <property type="component" value="Unassembled WGS sequence"/>
</dbReference>
<dbReference type="AlphaFoldDB" id="A0A948WXK3"/>
<dbReference type="InterPro" id="IPR027417">
    <property type="entry name" value="P-loop_NTPase"/>
</dbReference>
<dbReference type="InterPro" id="IPR018631">
    <property type="entry name" value="AAA-ATPase-like_dom"/>
</dbReference>
<reference evidence="2" key="1">
    <citation type="journal article" date="2021" name="PeerJ">
        <title>Extensive microbial diversity within the chicken gut microbiome revealed by metagenomics and culture.</title>
        <authorList>
            <person name="Gilroy R."/>
            <person name="Ravi A."/>
            <person name="Getino M."/>
            <person name="Pursley I."/>
            <person name="Horton D.L."/>
            <person name="Alikhan N.F."/>
            <person name="Baker D."/>
            <person name="Gharbi K."/>
            <person name="Hall N."/>
            <person name="Watson M."/>
            <person name="Adriaenssens E.M."/>
            <person name="Foster-Nyarko E."/>
            <person name="Jarju S."/>
            <person name="Secka A."/>
            <person name="Antonio M."/>
            <person name="Oren A."/>
            <person name="Chaudhuri R.R."/>
            <person name="La Ragione R."/>
            <person name="Hildebrand F."/>
            <person name="Pallen M.J."/>
        </authorList>
    </citation>
    <scope>NUCLEOTIDE SEQUENCE</scope>
    <source>
        <strain evidence="2">G4-2901</strain>
    </source>
</reference>
<accession>A0A948WXK3</accession>
<sequence length="516" mass="60478">MANIYPVGIQSFDEIRKGGYIYIDKTEYIHELIKNGKYYFLSRPRRFGKSLLISTIEAYFLGKKELFNGLAMENLEKEWIEYPVLHIDLNNQKYEYKDSLDEILNNTLTHWEELYGAREAESSLSLRFQGVIQRAAEKTGKNVVILIDEYDKPMLQAIGNEELLTEYRNTLKAFYGTLKSCDRYIKFALLTGVTKFNKVSVFSDLNNLMDISLSRRFANICGITEHELHRDFKEDIKVMAEKNDMSEEEMKDTLKIWYDGYHFADKSEDIYNPFSILNTFAEMQLGSYWFETGTPTFLVELLKKSNYDLNRFNNEMASSDSLGGIESIYVNPVPILYQSGYLTIKDFDKEFRLYYLGFPNREVEEGFNRFLLPYYASVENGNTTFQIKSFINDVRNGDIDSFMLRLQSFFADTPYELARELELHYQNVLFIVFKLLGFYTEAEYHTSNGRIDMIVKTKNYIYVMEFKLNGSAEEAIKQINEKEYAKPFASDTRKLLKVGINFNNKIRGIEKWIVEE</sequence>
<dbReference type="Pfam" id="PF09820">
    <property type="entry name" value="AAA-ATPase_like"/>
    <property type="match status" value="1"/>
</dbReference>
<comment type="caution">
    <text evidence="2">The sequence shown here is derived from an EMBL/GenBank/DDBJ whole genome shotgun (WGS) entry which is preliminary data.</text>
</comment>
<evidence type="ECO:0000313" key="2">
    <source>
        <dbReference type="EMBL" id="MBU3838141.1"/>
    </source>
</evidence>
<name>A0A948WXK3_9BACT</name>
<dbReference type="EMBL" id="JAHLFW010000065">
    <property type="protein sequence ID" value="MBU3838141.1"/>
    <property type="molecule type" value="Genomic_DNA"/>
</dbReference>
<keyword evidence="2" id="KW-0067">ATP-binding</keyword>
<reference evidence="2" key="2">
    <citation type="submission" date="2021-04" db="EMBL/GenBank/DDBJ databases">
        <authorList>
            <person name="Gilroy R."/>
        </authorList>
    </citation>
    <scope>NUCLEOTIDE SEQUENCE</scope>
    <source>
        <strain evidence="2">G4-2901</strain>
    </source>
</reference>
<organism evidence="2 3">
    <name type="scientific">Candidatus Phocaeicola faecigallinarum</name>
    <dbReference type="NCBI Taxonomy" id="2838732"/>
    <lineage>
        <taxon>Bacteria</taxon>
        <taxon>Pseudomonadati</taxon>
        <taxon>Bacteroidota</taxon>
        <taxon>Bacteroidia</taxon>
        <taxon>Bacteroidales</taxon>
        <taxon>Bacteroidaceae</taxon>
        <taxon>Phocaeicola</taxon>
    </lineage>
</organism>
<evidence type="ECO:0000259" key="1">
    <source>
        <dbReference type="Pfam" id="PF09820"/>
    </source>
</evidence>
<dbReference type="GO" id="GO:0005524">
    <property type="term" value="F:ATP binding"/>
    <property type="evidence" value="ECO:0007669"/>
    <property type="project" value="UniProtKB-KW"/>
</dbReference>
<gene>
    <name evidence="2" type="ORF">H9777_07485</name>
</gene>
<feature type="domain" description="AAA-ATPase-like" evidence="1">
    <location>
        <begin position="6"/>
        <end position="202"/>
    </location>
</feature>
<dbReference type="InterPro" id="IPR012547">
    <property type="entry name" value="PDDEXK_9"/>
</dbReference>
<proteinExistence type="predicted"/>
<keyword evidence="2" id="KW-0547">Nucleotide-binding</keyword>
<dbReference type="PANTHER" id="PTHR34825">
    <property type="entry name" value="CONSERVED PROTEIN, WITH A WEAK D-GALACTARATE DEHYDRATASE/ALTRONATE HYDROLASE DOMAIN"/>
    <property type="match status" value="1"/>
</dbReference>
<evidence type="ECO:0000313" key="3">
    <source>
        <dbReference type="Proteomes" id="UP000783796"/>
    </source>
</evidence>